<evidence type="ECO:0000313" key="3">
    <source>
        <dbReference type="EMBL" id="TCG12050.1"/>
    </source>
</evidence>
<dbReference type="EMBL" id="PSZO01000001">
    <property type="protein sequence ID" value="TCG12050.1"/>
    <property type="molecule type" value="Genomic_DNA"/>
</dbReference>
<dbReference type="PROSITE" id="PS51257">
    <property type="entry name" value="PROKAR_LIPOPROTEIN"/>
    <property type="match status" value="1"/>
</dbReference>
<comment type="caution">
    <text evidence="3">The sequence shown here is derived from an EMBL/GenBank/DDBJ whole genome shotgun (WGS) entry which is preliminary data.</text>
</comment>
<feature type="chain" id="PRO_5020248773" description="TNase-like domain-containing protein" evidence="1">
    <location>
        <begin position="23"/>
        <end position="273"/>
    </location>
</feature>
<dbReference type="SUPFAM" id="SSF50199">
    <property type="entry name" value="Staphylococcal nuclease"/>
    <property type="match status" value="1"/>
</dbReference>
<protein>
    <recommendedName>
        <fullName evidence="2">TNase-like domain-containing protein</fullName>
    </recommendedName>
</protein>
<dbReference type="Gene3D" id="2.40.50.90">
    <property type="match status" value="1"/>
</dbReference>
<sequence>MNKKIKITLGTAAISLAAIAPAAFVVSCGSENKDSKPTFESRNNTFEKALQTLKSSYSIEPYKVKIVNWHDGDTPKVKFLDKKIWGRPGVDIKTGIAKIRIASIDTPEIGTGGYGGKPYAPTTGDEYKYAKAGKDLADKIMPVGTTVSVFTSFSQTYDRIAGSIFFDSDNNGSFESSWAVTIMNKGLTLPFVSSPNDVIDENNILHYIGIPFADAFNYAYNNKIGMFSKNIEEISKIHGSTDFSSVKWHSADNDSAPRNVYDYYKAWEEINAE</sequence>
<organism evidence="3 4">
    <name type="scientific">Mycoplasma marinum</name>
    <dbReference type="NCBI Taxonomy" id="1937190"/>
    <lineage>
        <taxon>Bacteria</taxon>
        <taxon>Bacillati</taxon>
        <taxon>Mycoplasmatota</taxon>
        <taxon>Mollicutes</taxon>
        <taxon>Mycoplasmataceae</taxon>
        <taxon>Mycoplasma</taxon>
    </lineage>
</organism>
<dbReference type="AlphaFoldDB" id="A0A4R0XR20"/>
<gene>
    <name evidence="3" type="ORF">C4B24_00395</name>
</gene>
<feature type="domain" description="TNase-like" evidence="2">
    <location>
        <begin position="60"/>
        <end position="229"/>
    </location>
</feature>
<keyword evidence="1" id="KW-0732">Signal</keyword>
<dbReference type="InterPro" id="IPR016071">
    <property type="entry name" value="Staphylococal_nuclease_OB-fold"/>
</dbReference>
<proteinExistence type="predicted"/>
<dbReference type="Proteomes" id="UP000294192">
    <property type="component" value="Unassembled WGS sequence"/>
</dbReference>
<evidence type="ECO:0000259" key="2">
    <source>
        <dbReference type="SMART" id="SM00318"/>
    </source>
</evidence>
<dbReference type="OrthoDB" id="398206at2"/>
<dbReference type="SMART" id="SM00318">
    <property type="entry name" value="SNc"/>
    <property type="match status" value="1"/>
</dbReference>
<evidence type="ECO:0000256" key="1">
    <source>
        <dbReference type="SAM" id="SignalP"/>
    </source>
</evidence>
<feature type="signal peptide" evidence="1">
    <location>
        <begin position="1"/>
        <end position="22"/>
    </location>
</feature>
<keyword evidence="4" id="KW-1185">Reference proteome</keyword>
<reference evidence="3 4" key="1">
    <citation type="submission" date="2018-02" db="EMBL/GenBank/DDBJ databases">
        <title>Mycoplasma marinum and Mycoplasma todarodis sp. nov., moderately halophilic and psychrotolerant mycoplasmas isolated from cephalopods.</title>
        <authorList>
            <person name="Viver T."/>
        </authorList>
    </citation>
    <scope>NUCLEOTIDE SEQUENCE [LARGE SCALE GENOMIC DNA]</scope>
    <source>
        <strain evidence="3 4">PE</strain>
    </source>
</reference>
<name>A0A4R0XR20_9MOLU</name>
<dbReference type="RefSeq" id="WP_131598253.1">
    <property type="nucleotide sequence ID" value="NZ_CBDBYK010000003.1"/>
</dbReference>
<dbReference type="InterPro" id="IPR035437">
    <property type="entry name" value="SNase_OB-fold_sf"/>
</dbReference>
<evidence type="ECO:0000313" key="4">
    <source>
        <dbReference type="Proteomes" id="UP000294192"/>
    </source>
</evidence>
<accession>A0A4R0XR20</accession>